<evidence type="ECO:0000259" key="5">
    <source>
        <dbReference type="PROSITE" id="PS50054"/>
    </source>
</evidence>
<comment type="similarity">
    <text evidence="1">Belongs to the protein-tyrosine phosphatase family. Non-receptor class dual specificity subfamily.</text>
</comment>
<dbReference type="Proteomes" id="UP000697297">
    <property type="component" value="Unassembled WGS sequence"/>
</dbReference>
<dbReference type="InterPro" id="IPR000340">
    <property type="entry name" value="Dual-sp_phosphatase_cat-dom"/>
</dbReference>
<feature type="domain" description="Tyrosine specific protein phosphatases" evidence="6">
    <location>
        <begin position="100"/>
        <end position="138"/>
    </location>
</feature>
<keyword evidence="3" id="KW-0378">Hydrolase</keyword>
<dbReference type="SMART" id="SM00195">
    <property type="entry name" value="DSPc"/>
    <property type="match status" value="1"/>
</dbReference>
<dbReference type="InterPro" id="IPR000387">
    <property type="entry name" value="Tyr_Pase_dom"/>
</dbReference>
<dbReference type="SUPFAM" id="SSF52799">
    <property type="entry name" value="(Phosphotyrosine protein) phosphatases II"/>
    <property type="match status" value="1"/>
</dbReference>
<dbReference type="InterPro" id="IPR016130">
    <property type="entry name" value="Tyr_Pase_AS"/>
</dbReference>
<accession>A0ABQ7RIG0</accession>
<dbReference type="InterPro" id="IPR020422">
    <property type="entry name" value="TYR_PHOSPHATASE_DUAL_dom"/>
</dbReference>
<dbReference type="EMBL" id="JAHLUN010000005">
    <property type="protein sequence ID" value="KAG7766098.1"/>
    <property type="molecule type" value="Genomic_DNA"/>
</dbReference>
<dbReference type="Gene3D" id="3.90.190.10">
    <property type="entry name" value="Protein tyrosine phosphatase superfamily"/>
    <property type="match status" value="1"/>
</dbReference>
<keyword evidence="8" id="KW-1185">Reference proteome</keyword>
<organism evidence="7 8">
    <name type="scientific">Ogataea haglerorum</name>
    <dbReference type="NCBI Taxonomy" id="1937702"/>
    <lineage>
        <taxon>Eukaryota</taxon>
        <taxon>Fungi</taxon>
        <taxon>Dikarya</taxon>
        <taxon>Ascomycota</taxon>
        <taxon>Saccharomycotina</taxon>
        <taxon>Pichiomycetes</taxon>
        <taxon>Pichiales</taxon>
        <taxon>Pichiaceae</taxon>
        <taxon>Ogataea</taxon>
    </lineage>
</organism>
<reference evidence="7 8" key="1">
    <citation type="journal article" date="2021" name="G3 (Bethesda)">
        <title>Genomic diversity, chromosomal rearrangements, and interspecies hybridization in the ogataea polymorpha species complex.</title>
        <authorList>
            <person name="Hanson S.J."/>
            <person name="Cinneide E.O."/>
            <person name="Salzberg L.I."/>
            <person name="Wolfe K.H."/>
            <person name="McGowan J."/>
            <person name="Fitzpatrick D.A."/>
            <person name="Matlin K."/>
        </authorList>
    </citation>
    <scope>NUCLEOTIDE SEQUENCE [LARGE SCALE GENOMIC DNA]</scope>
    <source>
        <strain evidence="7">81-436-3</strain>
    </source>
</reference>
<evidence type="ECO:0000256" key="3">
    <source>
        <dbReference type="ARBA" id="ARBA00022801"/>
    </source>
</evidence>
<evidence type="ECO:0000259" key="6">
    <source>
        <dbReference type="PROSITE" id="PS50056"/>
    </source>
</evidence>
<sequence>MSVYRILGGIYISSVEPLDKGSDIRKEHGIEYIISVQKQSVPEFYVKAPYRHLQIPVDDDEKSNIISFFEQTNRFICFALYGNYNQVPNTAKLAKHKSSILIHCNAGCCRSPTVLAAFLMKYYQMSLKVALYAMKRVKSDVCPNNSFLRQLKLYEELGCQDSPKILRGIPIYKQMVLELGYDNHEAIVKSDDFYGDESTNFDVTSVLRCKRCRITLANSASFIPHEPPSDDKDKQAVFMEGLSL</sequence>
<comment type="caution">
    <text evidence="7">The sequence shown here is derived from an EMBL/GenBank/DDBJ whole genome shotgun (WGS) entry which is preliminary data.</text>
</comment>
<evidence type="ECO:0000313" key="7">
    <source>
        <dbReference type="EMBL" id="KAG7766098.1"/>
    </source>
</evidence>
<keyword evidence="4" id="KW-0904">Protein phosphatase</keyword>
<protein>
    <recommendedName>
        <fullName evidence="2">protein-tyrosine-phosphatase</fullName>
        <ecNumber evidence="2">3.1.3.48</ecNumber>
    </recommendedName>
</protein>
<evidence type="ECO:0000256" key="1">
    <source>
        <dbReference type="ARBA" id="ARBA00008601"/>
    </source>
</evidence>
<evidence type="ECO:0000256" key="4">
    <source>
        <dbReference type="ARBA" id="ARBA00022912"/>
    </source>
</evidence>
<evidence type="ECO:0000313" key="8">
    <source>
        <dbReference type="Proteomes" id="UP000697297"/>
    </source>
</evidence>
<gene>
    <name evidence="7" type="ORF">KL946_002278</name>
</gene>
<dbReference type="InterPro" id="IPR029021">
    <property type="entry name" value="Prot-tyrosine_phosphatase-like"/>
</dbReference>
<dbReference type="PANTHER" id="PTHR45848">
    <property type="entry name" value="DUAL SPECIFICITY PROTEIN PHOSPHATASE 12 FAMILY MEMBER"/>
    <property type="match status" value="1"/>
</dbReference>
<dbReference type="Pfam" id="PF00782">
    <property type="entry name" value="DSPc"/>
    <property type="match status" value="1"/>
</dbReference>
<dbReference type="PROSITE" id="PS50056">
    <property type="entry name" value="TYR_PHOSPHATASE_2"/>
    <property type="match status" value="1"/>
</dbReference>
<proteinExistence type="inferred from homology"/>
<feature type="domain" description="Tyrosine-protein phosphatase" evidence="5">
    <location>
        <begin position="1"/>
        <end position="160"/>
    </location>
</feature>
<name>A0ABQ7RIG0_9ASCO</name>
<dbReference type="PANTHER" id="PTHR45848:SF4">
    <property type="entry name" value="DUAL SPECIFICITY PROTEIN PHOSPHATASE 12"/>
    <property type="match status" value="1"/>
</dbReference>
<dbReference type="PROSITE" id="PS00383">
    <property type="entry name" value="TYR_PHOSPHATASE_1"/>
    <property type="match status" value="1"/>
</dbReference>
<evidence type="ECO:0000256" key="2">
    <source>
        <dbReference type="ARBA" id="ARBA00013064"/>
    </source>
</evidence>
<dbReference type="PROSITE" id="PS50054">
    <property type="entry name" value="TYR_PHOSPHATASE_DUAL"/>
    <property type="match status" value="1"/>
</dbReference>
<dbReference type="EC" id="3.1.3.48" evidence="2"/>